<evidence type="ECO:0000313" key="2">
    <source>
        <dbReference type="Proteomes" id="UP001055013"/>
    </source>
</evidence>
<dbReference type="Proteomes" id="UP001055013">
    <property type="component" value="Unassembled WGS sequence"/>
</dbReference>
<reference evidence="1" key="1">
    <citation type="submission" date="2021-09" db="EMBL/GenBank/DDBJ databases">
        <title>Isolation and characterization of 3-chlorobenzoate degrading bacteria from soils in Shizuoka.</title>
        <authorList>
            <person name="Ifat A."/>
            <person name="Ogawa N."/>
            <person name="Kimbara K."/>
            <person name="Moriuchi R."/>
            <person name="Dohra H."/>
            <person name="Shintani M."/>
        </authorList>
    </citation>
    <scope>NUCLEOTIDE SEQUENCE</scope>
    <source>
        <strain evidence="1">19CS2-2</strain>
    </source>
</reference>
<accession>A0ACB5R670</accession>
<organism evidence="1 2">
    <name type="scientific">Caballeronia novacaledonica</name>
    <dbReference type="NCBI Taxonomy" id="1544861"/>
    <lineage>
        <taxon>Bacteria</taxon>
        <taxon>Pseudomonadati</taxon>
        <taxon>Pseudomonadota</taxon>
        <taxon>Betaproteobacteria</taxon>
        <taxon>Burkholderiales</taxon>
        <taxon>Burkholderiaceae</taxon>
        <taxon>Caballeronia</taxon>
    </lineage>
</organism>
<proteinExistence type="predicted"/>
<keyword evidence="2" id="KW-1185">Reference proteome</keyword>
<evidence type="ECO:0000313" key="1">
    <source>
        <dbReference type="EMBL" id="GJH22676.1"/>
    </source>
</evidence>
<comment type="caution">
    <text evidence="1">The sequence shown here is derived from an EMBL/GenBank/DDBJ whole genome shotgun (WGS) entry which is preliminary data.</text>
</comment>
<protein>
    <submittedName>
        <fullName evidence="1">Uncharacterized protein</fullName>
    </submittedName>
</protein>
<dbReference type="EMBL" id="BPUR01000047">
    <property type="protein sequence ID" value="GJH22676.1"/>
    <property type="molecule type" value="Genomic_DNA"/>
</dbReference>
<sequence>MLRAVTPVVPVPERTLREAAMRKAAMKGVLEASDWLTAAQIAQLAELSGSIPSQQPNRWKHDGLIFSVDINEKDHFPAYGRIPNGNIDPDAR</sequence>
<name>A0ACB5R670_9BURK</name>
<gene>
    <name evidence="1" type="ORF">CBA19CS22_39060</name>
</gene>